<dbReference type="Pfam" id="PF00168">
    <property type="entry name" value="C2"/>
    <property type="match status" value="1"/>
</dbReference>
<name>A0AAV9E5W6_ACOCL</name>
<dbReference type="PANTHER" id="PTHR31425">
    <property type="entry name" value="PHOSPHORIBOSYLANTHRANILATE TRANSFERASE ISOFORM 1"/>
    <property type="match status" value="1"/>
</dbReference>
<dbReference type="PANTHER" id="PTHR31425:SF54">
    <property type="entry name" value="OS07G0483500 PROTEIN"/>
    <property type="match status" value="1"/>
</dbReference>
<organism evidence="2 3">
    <name type="scientific">Acorus calamus</name>
    <name type="common">Sweet flag</name>
    <dbReference type="NCBI Taxonomy" id="4465"/>
    <lineage>
        <taxon>Eukaryota</taxon>
        <taxon>Viridiplantae</taxon>
        <taxon>Streptophyta</taxon>
        <taxon>Embryophyta</taxon>
        <taxon>Tracheophyta</taxon>
        <taxon>Spermatophyta</taxon>
        <taxon>Magnoliopsida</taxon>
        <taxon>Liliopsida</taxon>
        <taxon>Acoraceae</taxon>
        <taxon>Acorus</taxon>
    </lineage>
</organism>
<evidence type="ECO:0000313" key="2">
    <source>
        <dbReference type="EMBL" id="KAK1308816.1"/>
    </source>
</evidence>
<comment type="caution">
    <text evidence="2">The sequence shown here is derived from an EMBL/GenBank/DDBJ whole genome shotgun (WGS) entry which is preliminary data.</text>
</comment>
<evidence type="ECO:0000259" key="1">
    <source>
        <dbReference type="PROSITE" id="PS50004"/>
    </source>
</evidence>
<evidence type="ECO:0000313" key="3">
    <source>
        <dbReference type="Proteomes" id="UP001180020"/>
    </source>
</evidence>
<dbReference type="EMBL" id="JAUJYO010000009">
    <property type="protein sequence ID" value="KAK1308816.1"/>
    <property type="molecule type" value="Genomic_DNA"/>
</dbReference>
<feature type="domain" description="C2" evidence="1">
    <location>
        <begin position="1"/>
        <end position="103"/>
    </location>
</feature>
<accession>A0AAV9E5W6</accession>
<reference evidence="2" key="1">
    <citation type="journal article" date="2023" name="Nat. Commun.">
        <title>Diploid and tetraploid genomes of Acorus and the evolution of monocots.</title>
        <authorList>
            <person name="Ma L."/>
            <person name="Liu K.W."/>
            <person name="Li Z."/>
            <person name="Hsiao Y.Y."/>
            <person name="Qi Y."/>
            <person name="Fu T."/>
            <person name="Tang G.D."/>
            <person name="Zhang D."/>
            <person name="Sun W.H."/>
            <person name="Liu D.K."/>
            <person name="Li Y."/>
            <person name="Chen G.Z."/>
            <person name="Liu X.D."/>
            <person name="Liao X.Y."/>
            <person name="Jiang Y.T."/>
            <person name="Yu X."/>
            <person name="Hao Y."/>
            <person name="Huang J."/>
            <person name="Zhao X.W."/>
            <person name="Ke S."/>
            <person name="Chen Y.Y."/>
            <person name="Wu W.L."/>
            <person name="Hsu J.L."/>
            <person name="Lin Y.F."/>
            <person name="Huang M.D."/>
            <person name="Li C.Y."/>
            <person name="Huang L."/>
            <person name="Wang Z.W."/>
            <person name="Zhao X."/>
            <person name="Zhong W.Y."/>
            <person name="Peng D.H."/>
            <person name="Ahmad S."/>
            <person name="Lan S."/>
            <person name="Zhang J.S."/>
            <person name="Tsai W.C."/>
            <person name="Van de Peer Y."/>
            <person name="Liu Z.J."/>
        </authorList>
    </citation>
    <scope>NUCLEOTIDE SEQUENCE</scope>
    <source>
        <strain evidence="2">CP</strain>
    </source>
</reference>
<reference evidence="2" key="2">
    <citation type="submission" date="2023-06" db="EMBL/GenBank/DDBJ databases">
        <authorList>
            <person name="Ma L."/>
            <person name="Liu K.-W."/>
            <person name="Li Z."/>
            <person name="Hsiao Y.-Y."/>
            <person name="Qi Y."/>
            <person name="Fu T."/>
            <person name="Tang G."/>
            <person name="Zhang D."/>
            <person name="Sun W.-H."/>
            <person name="Liu D.-K."/>
            <person name="Li Y."/>
            <person name="Chen G.-Z."/>
            <person name="Liu X.-D."/>
            <person name="Liao X.-Y."/>
            <person name="Jiang Y.-T."/>
            <person name="Yu X."/>
            <person name="Hao Y."/>
            <person name="Huang J."/>
            <person name="Zhao X.-W."/>
            <person name="Ke S."/>
            <person name="Chen Y.-Y."/>
            <person name="Wu W.-L."/>
            <person name="Hsu J.-L."/>
            <person name="Lin Y.-F."/>
            <person name="Huang M.-D."/>
            <person name="Li C.-Y."/>
            <person name="Huang L."/>
            <person name="Wang Z.-W."/>
            <person name="Zhao X."/>
            <person name="Zhong W.-Y."/>
            <person name="Peng D.-H."/>
            <person name="Ahmad S."/>
            <person name="Lan S."/>
            <person name="Zhang J.-S."/>
            <person name="Tsai W.-C."/>
            <person name="Van De Peer Y."/>
            <person name="Liu Z.-J."/>
        </authorList>
    </citation>
    <scope>NUCLEOTIDE SEQUENCE</scope>
    <source>
        <strain evidence="2">CP</strain>
        <tissue evidence="2">Leaves</tissue>
    </source>
</reference>
<dbReference type="InterPro" id="IPR000008">
    <property type="entry name" value="C2_dom"/>
</dbReference>
<dbReference type="InterPro" id="IPR035892">
    <property type="entry name" value="C2_domain_sf"/>
</dbReference>
<dbReference type="PROSITE" id="PS50004">
    <property type="entry name" value="C2"/>
    <property type="match status" value="1"/>
</dbReference>
<gene>
    <name evidence="2" type="ORF">QJS10_CPA09g01661</name>
</gene>
<protein>
    <recommendedName>
        <fullName evidence="1">C2 domain-containing protein</fullName>
    </recommendedName>
</protein>
<dbReference type="Proteomes" id="UP001180020">
    <property type="component" value="Unassembled WGS sequence"/>
</dbReference>
<dbReference type="SMART" id="SM00239">
    <property type="entry name" value="C2"/>
    <property type="match status" value="1"/>
</dbReference>
<proteinExistence type="predicted"/>
<dbReference type="SUPFAM" id="SSF49562">
    <property type="entry name" value="C2 domain (Calcium/lipid-binding domain, CaLB)"/>
    <property type="match status" value="1"/>
</dbReference>
<sequence length="103" mass="11645">MNNLKLGVEVLSAHNLMPKDGQGTSSPFVEVIFDNQKFRTTVKQNDVNPVWNERFYFNVCLSGTSFVSFSESVALHYPLEKRSIFSRVKGELGLKVFLTDDPS</sequence>
<keyword evidence="3" id="KW-1185">Reference proteome</keyword>
<dbReference type="AlphaFoldDB" id="A0AAV9E5W6"/>
<dbReference type="InterPro" id="IPR047259">
    <property type="entry name" value="QUIRKY-like"/>
</dbReference>
<dbReference type="Gene3D" id="2.60.40.150">
    <property type="entry name" value="C2 domain"/>
    <property type="match status" value="1"/>
</dbReference>